<dbReference type="RefSeq" id="WP_136454331.1">
    <property type="nucleotide sequence ID" value="NZ_SSWH01000007.1"/>
</dbReference>
<evidence type="ECO:0000256" key="4">
    <source>
        <dbReference type="ARBA" id="ARBA00023277"/>
    </source>
</evidence>
<dbReference type="PANTHER" id="PTHR11113">
    <property type="entry name" value="N-ACETYLGLUCOSAMINE-6-PHOSPHATE DEACETYLASE"/>
    <property type="match status" value="1"/>
</dbReference>
<evidence type="ECO:0000313" key="10">
    <source>
        <dbReference type="EMBL" id="THJ66209.1"/>
    </source>
</evidence>
<feature type="binding site" evidence="7">
    <location>
        <position position="276"/>
    </location>
    <ligand>
        <name>substrate</name>
    </ligand>
</feature>
<dbReference type="GO" id="GO:0006046">
    <property type="term" value="P:N-acetylglucosamine catabolic process"/>
    <property type="evidence" value="ECO:0007669"/>
    <property type="project" value="TreeGrafter"/>
</dbReference>
<feature type="binding site" evidence="7">
    <location>
        <position position="148"/>
    </location>
    <ligand>
        <name>substrate</name>
    </ligand>
</feature>
<comment type="similarity">
    <text evidence="1 5">Belongs to the metallo-dependent hydrolases superfamily. NagA family.</text>
</comment>
<feature type="binding site" evidence="7">
    <location>
        <begin position="241"/>
        <end position="242"/>
    </location>
    <ligand>
        <name>substrate</name>
    </ligand>
</feature>
<evidence type="ECO:0000256" key="2">
    <source>
        <dbReference type="ARBA" id="ARBA00022723"/>
    </source>
</evidence>
<dbReference type="SUPFAM" id="SSF51556">
    <property type="entry name" value="Metallo-dependent hydrolases"/>
    <property type="match status" value="1"/>
</dbReference>
<evidence type="ECO:0000256" key="1">
    <source>
        <dbReference type="ARBA" id="ARBA00010716"/>
    </source>
</evidence>
<feature type="active site" description="Proton donor/acceptor" evidence="6">
    <location>
        <position position="299"/>
    </location>
</feature>
<dbReference type="OrthoDB" id="9776488at2"/>
<organism evidence="10 11">
    <name type="scientific">Arthrobacter echini</name>
    <dbReference type="NCBI Taxonomy" id="1529066"/>
    <lineage>
        <taxon>Bacteria</taxon>
        <taxon>Bacillati</taxon>
        <taxon>Actinomycetota</taxon>
        <taxon>Actinomycetes</taxon>
        <taxon>Micrococcales</taxon>
        <taxon>Micrococcaceae</taxon>
        <taxon>Arthrobacter</taxon>
    </lineage>
</organism>
<dbReference type="Proteomes" id="UP000305233">
    <property type="component" value="Unassembled WGS sequence"/>
</dbReference>
<feature type="binding site" evidence="7">
    <location>
        <position position="249"/>
    </location>
    <ligand>
        <name>substrate</name>
    </ligand>
</feature>
<comment type="cofactor">
    <cofactor evidence="8">
        <name>a divalent metal cation</name>
        <dbReference type="ChEBI" id="CHEBI:60240"/>
    </cofactor>
    <text evidence="8">Binds 1 divalent metal cation per subunit.</text>
</comment>
<keyword evidence="2 8" id="KW-0479">Metal-binding</keyword>
<dbReference type="Pfam" id="PF01979">
    <property type="entry name" value="Amidohydro_1"/>
    <property type="match status" value="1"/>
</dbReference>
<sequence>MVLSNGTPTALSGRLVTEAGIVEDGVLRWDGTRITEVGPAPEGSPGSDPVTEPVLRLPEGYLVLPGLIDLHCHGAAGGDFTSGSAADIETATRHLHRSGSTSVLASTVAAPLTDLERSFARLADAADAGLLAGIHAEGPFLSPERSGAHDPAFLRLPVQDDVARLVAAGRGHLASMTYAPELRGSDVLVYELVMHGVIPSIGHTDSSSEQTGAALDLINEELASTGFAGFSGRPTATHLFNAMPAIHHRSPGPVPLLLQRAHAGEIAVELIADNVHLHADTVRMAFTIAGSENILLVSDSNAATGTESGIHRLGGSDITLVDGTAVLTATGALAGGSGTLLDVVRTTVAAGVDLRDAVRSATAVPAAVLGVSDELGCLGLGLRADAVIVTPGLELRGVLRNGVWVRPLELDA</sequence>
<dbReference type="PANTHER" id="PTHR11113:SF14">
    <property type="entry name" value="N-ACETYLGLUCOSAMINE-6-PHOSPHATE DEACETYLASE"/>
    <property type="match status" value="1"/>
</dbReference>
<dbReference type="AlphaFoldDB" id="A0A4V3Z5E1"/>
<evidence type="ECO:0000256" key="3">
    <source>
        <dbReference type="ARBA" id="ARBA00022801"/>
    </source>
</evidence>
<dbReference type="InterPro" id="IPR011059">
    <property type="entry name" value="Metal-dep_hydrolase_composite"/>
</dbReference>
<evidence type="ECO:0000256" key="7">
    <source>
        <dbReference type="PIRSR" id="PIRSR038994-2"/>
    </source>
</evidence>
<dbReference type="GO" id="GO:0046872">
    <property type="term" value="F:metal ion binding"/>
    <property type="evidence" value="ECO:0007669"/>
    <property type="project" value="UniProtKB-KW"/>
</dbReference>
<dbReference type="EMBL" id="SSWH01000007">
    <property type="protein sequence ID" value="THJ66209.1"/>
    <property type="molecule type" value="Genomic_DNA"/>
</dbReference>
<feature type="binding site" evidence="7">
    <location>
        <begin position="333"/>
        <end position="335"/>
    </location>
    <ligand>
        <name>substrate</name>
    </ligand>
</feature>
<evidence type="ECO:0000256" key="8">
    <source>
        <dbReference type="PIRSR" id="PIRSR038994-3"/>
    </source>
</evidence>
<dbReference type="InterPro" id="IPR003764">
    <property type="entry name" value="GlcNAc_6-P_deAcase"/>
</dbReference>
<feature type="domain" description="Amidohydrolase-related" evidence="9">
    <location>
        <begin position="62"/>
        <end position="405"/>
    </location>
</feature>
<keyword evidence="11" id="KW-1185">Reference proteome</keyword>
<keyword evidence="3 5" id="KW-0378">Hydrolase</keyword>
<dbReference type="InterPro" id="IPR032466">
    <property type="entry name" value="Metal_Hydrolase"/>
</dbReference>
<feature type="binding site" evidence="8">
    <location>
        <position position="137"/>
    </location>
    <ligand>
        <name>Zn(2+)</name>
        <dbReference type="ChEBI" id="CHEBI:29105"/>
    </ligand>
</feature>
<gene>
    <name evidence="10" type="ORF">E8P82_09395</name>
</gene>
<reference evidence="10 11" key="1">
    <citation type="submission" date="2019-04" db="EMBL/GenBank/DDBJ databases">
        <authorList>
            <person name="Liu Q."/>
            <person name="Xin Y.-H."/>
        </authorList>
    </citation>
    <scope>NUCLEOTIDE SEQUENCE [LARGE SCALE GENOMIC DNA]</scope>
    <source>
        <strain evidence="10 11">AM23</strain>
    </source>
</reference>
<keyword evidence="4 5" id="KW-0119">Carbohydrate metabolism</keyword>
<dbReference type="GO" id="GO:0008448">
    <property type="term" value="F:N-acetylglucosamine-6-phosphate deacetylase activity"/>
    <property type="evidence" value="ECO:0007669"/>
    <property type="project" value="InterPro"/>
</dbReference>
<proteinExistence type="inferred from homology"/>
<evidence type="ECO:0000313" key="11">
    <source>
        <dbReference type="Proteomes" id="UP000305233"/>
    </source>
</evidence>
<dbReference type="SUPFAM" id="SSF51338">
    <property type="entry name" value="Composite domain of metallo-dependent hydrolases"/>
    <property type="match status" value="1"/>
</dbReference>
<accession>A0A4V3Z5E1</accession>
<evidence type="ECO:0000259" key="9">
    <source>
        <dbReference type="Pfam" id="PF01979"/>
    </source>
</evidence>
<feature type="binding site" evidence="8">
    <location>
        <position position="238"/>
    </location>
    <ligand>
        <name>Zn(2+)</name>
        <dbReference type="ChEBI" id="CHEBI:29105"/>
    </ligand>
</feature>
<evidence type="ECO:0000256" key="5">
    <source>
        <dbReference type="PIRNR" id="PIRNR038994"/>
    </source>
</evidence>
<comment type="caution">
    <text evidence="10">The sequence shown here is derived from an EMBL/GenBank/DDBJ whole genome shotgun (WGS) entry which is preliminary data.</text>
</comment>
<dbReference type="Gene3D" id="2.30.40.10">
    <property type="entry name" value="Urease, subunit C, domain 1"/>
    <property type="match status" value="1"/>
</dbReference>
<evidence type="ECO:0000256" key="6">
    <source>
        <dbReference type="PIRSR" id="PIRSR038994-1"/>
    </source>
</evidence>
<dbReference type="InterPro" id="IPR006680">
    <property type="entry name" value="Amidohydro-rel"/>
</dbReference>
<dbReference type="Gene3D" id="3.20.20.140">
    <property type="entry name" value="Metal-dependent hydrolases"/>
    <property type="match status" value="1"/>
</dbReference>
<feature type="binding site" evidence="8">
    <location>
        <position position="203"/>
    </location>
    <ligand>
        <name>Zn(2+)</name>
        <dbReference type="ChEBI" id="CHEBI:29105"/>
    </ligand>
</feature>
<name>A0A4V3Z5E1_9MICC</name>
<protein>
    <submittedName>
        <fullName evidence="10">N-acetylglucosamine-6-phosphate deacetylase</fullName>
    </submittedName>
</protein>
<dbReference type="PIRSF" id="PIRSF038994">
    <property type="entry name" value="NagA"/>
    <property type="match status" value="1"/>
</dbReference>